<name>A0A2K8KRJ1_9GAMM</name>
<gene>
    <name evidence="6" type="primary">mazG</name>
    <name evidence="6" type="ORF">REIFOR_02215</name>
</gene>
<accession>A0A2K8KRJ1</accession>
<reference evidence="6 7" key="1">
    <citation type="journal article" date="2017" name="Environ. Microbiol.">
        <title>Genomic and physiological analyses of 'Reinekea forsetii' reveal a versatile opportunistic lifestyle during spring algae blooms.</title>
        <authorList>
            <person name="Avci B."/>
            <person name="Hahnke R.L."/>
            <person name="Chafee M."/>
            <person name="Fischer T."/>
            <person name="Gruber-Vodicka H."/>
            <person name="Tegetmeyer H.E."/>
            <person name="Harder J."/>
            <person name="Fuchs B.M."/>
            <person name="Amann R.I."/>
            <person name="Teeling H."/>
        </authorList>
    </citation>
    <scope>NUCLEOTIDE SEQUENCE [LARGE SCALE GENOMIC DNA]</scope>
    <source>
        <strain evidence="6 7">Hel1_31_D35</strain>
    </source>
</reference>
<dbReference type="AlphaFoldDB" id="A0A2K8KRJ1"/>
<evidence type="ECO:0000256" key="4">
    <source>
        <dbReference type="ARBA" id="ARBA00074799"/>
    </source>
</evidence>
<dbReference type="EMBL" id="CP011797">
    <property type="protein sequence ID" value="ATX77348.1"/>
    <property type="molecule type" value="Genomic_DNA"/>
</dbReference>
<dbReference type="FunFam" id="1.10.287.1080:FF:000003">
    <property type="entry name" value="Nucleoside triphosphate pyrophosphohydrolase"/>
    <property type="match status" value="1"/>
</dbReference>
<dbReference type="InterPro" id="IPR004518">
    <property type="entry name" value="MazG-like_dom"/>
</dbReference>
<dbReference type="NCBIfam" id="NF007113">
    <property type="entry name" value="PRK09562.1"/>
    <property type="match status" value="1"/>
</dbReference>
<dbReference type="FunFam" id="1.10.287.1080:FF:000001">
    <property type="entry name" value="Nucleoside triphosphate pyrophosphohydrolase"/>
    <property type="match status" value="1"/>
</dbReference>
<dbReference type="InterPro" id="IPR048015">
    <property type="entry name" value="NTP-PPase_MazG-like_N"/>
</dbReference>
<dbReference type="EC" id="3.6.1.8" evidence="3"/>
<proteinExistence type="inferred from homology"/>
<dbReference type="GO" id="GO:0046047">
    <property type="term" value="P:TTP catabolic process"/>
    <property type="evidence" value="ECO:0007669"/>
    <property type="project" value="TreeGrafter"/>
</dbReference>
<comment type="catalytic activity">
    <reaction evidence="1">
        <text>ATP + H2O = AMP + diphosphate + H(+)</text>
        <dbReference type="Rhea" id="RHEA:14245"/>
        <dbReference type="ChEBI" id="CHEBI:15377"/>
        <dbReference type="ChEBI" id="CHEBI:15378"/>
        <dbReference type="ChEBI" id="CHEBI:30616"/>
        <dbReference type="ChEBI" id="CHEBI:33019"/>
        <dbReference type="ChEBI" id="CHEBI:456215"/>
        <dbReference type="EC" id="3.6.1.8"/>
    </reaction>
</comment>
<dbReference type="PANTHER" id="PTHR30522:SF0">
    <property type="entry name" value="NUCLEOSIDE TRIPHOSPHATE PYROPHOSPHOHYDROLASE"/>
    <property type="match status" value="1"/>
</dbReference>
<evidence type="ECO:0000256" key="3">
    <source>
        <dbReference type="ARBA" id="ARBA00066372"/>
    </source>
</evidence>
<dbReference type="GO" id="GO:0006203">
    <property type="term" value="P:dGTP catabolic process"/>
    <property type="evidence" value="ECO:0007669"/>
    <property type="project" value="TreeGrafter"/>
</dbReference>
<dbReference type="KEGG" id="rfo:REIFOR_02215"/>
<dbReference type="PANTHER" id="PTHR30522">
    <property type="entry name" value="NUCLEOSIDE TRIPHOSPHATE PYROPHOSPHOHYDROLASE"/>
    <property type="match status" value="1"/>
</dbReference>
<dbReference type="GO" id="GO:0046081">
    <property type="term" value="P:dUTP catabolic process"/>
    <property type="evidence" value="ECO:0007669"/>
    <property type="project" value="TreeGrafter"/>
</dbReference>
<evidence type="ECO:0000256" key="1">
    <source>
        <dbReference type="ARBA" id="ARBA00052141"/>
    </source>
</evidence>
<dbReference type="Proteomes" id="UP000229757">
    <property type="component" value="Chromosome"/>
</dbReference>
<evidence type="ECO:0000313" key="6">
    <source>
        <dbReference type="EMBL" id="ATX77348.1"/>
    </source>
</evidence>
<feature type="domain" description="NTP pyrophosphohydrolase MazG-like" evidence="5">
    <location>
        <begin position="179"/>
        <end position="237"/>
    </location>
</feature>
<evidence type="ECO:0000256" key="2">
    <source>
        <dbReference type="ARBA" id="ARBA00061115"/>
    </source>
</evidence>
<evidence type="ECO:0000313" key="7">
    <source>
        <dbReference type="Proteomes" id="UP000229757"/>
    </source>
</evidence>
<dbReference type="OrthoDB" id="9808939at2"/>
<sequence>MTARFDYADLQTLMARLRDPVDGCPWDIKQTYASIVPHTLEEVYEVIDTIERNDLPHLAEELGDLLFQVVFYAQIAAEEGHFSLDDVVHGLVTKLVYRHPHVFPDGSLASRAGASAITDGAVNDQWERLKGLKKPANARVLDDVPLALPGLLRAKKLQAKAARVGFDWPLIADVMSKADEELAELKEAIASGDADAIEDELGDLLFVLANVARHTGLDPEQAVRRTNQKFSRRFGHVEDRVRGSGQSWPDFELDSLDAFWREAKDLERK</sequence>
<dbReference type="GO" id="GO:0046052">
    <property type="term" value="P:UTP catabolic process"/>
    <property type="evidence" value="ECO:0007669"/>
    <property type="project" value="TreeGrafter"/>
</dbReference>
<dbReference type="NCBIfam" id="TIGR00444">
    <property type="entry name" value="mazG"/>
    <property type="match status" value="1"/>
</dbReference>
<dbReference type="GO" id="GO:0047693">
    <property type="term" value="F:ATP diphosphatase activity"/>
    <property type="evidence" value="ECO:0007669"/>
    <property type="project" value="UniProtKB-EC"/>
</dbReference>
<dbReference type="CDD" id="cd11529">
    <property type="entry name" value="NTP-PPase_MazG_Cterm"/>
    <property type="match status" value="1"/>
</dbReference>
<dbReference type="SUPFAM" id="SSF101386">
    <property type="entry name" value="all-alpha NTP pyrophosphatases"/>
    <property type="match status" value="2"/>
</dbReference>
<keyword evidence="7" id="KW-1185">Reference proteome</keyword>
<dbReference type="GO" id="GO:0006950">
    <property type="term" value="P:response to stress"/>
    <property type="evidence" value="ECO:0007669"/>
    <property type="project" value="UniProtKB-ARBA"/>
</dbReference>
<dbReference type="InterPro" id="IPR011551">
    <property type="entry name" value="NTP_PyrPHydrolase_MazG"/>
</dbReference>
<organism evidence="6 7">
    <name type="scientific">Reinekea forsetii</name>
    <dbReference type="NCBI Taxonomy" id="1336806"/>
    <lineage>
        <taxon>Bacteria</taxon>
        <taxon>Pseudomonadati</taxon>
        <taxon>Pseudomonadota</taxon>
        <taxon>Gammaproteobacteria</taxon>
        <taxon>Oceanospirillales</taxon>
        <taxon>Saccharospirillaceae</taxon>
        <taxon>Reinekea</taxon>
    </lineage>
</organism>
<dbReference type="InterPro" id="IPR048011">
    <property type="entry name" value="NTP-PPase_MazG-like_C"/>
</dbReference>
<dbReference type="CDD" id="cd11528">
    <property type="entry name" value="NTP-PPase_MazG_Nterm"/>
    <property type="match status" value="1"/>
</dbReference>
<dbReference type="Gene3D" id="1.10.287.1080">
    <property type="entry name" value="MazG-like"/>
    <property type="match status" value="2"/>
</dbReference>
<dbReference type="GO" id="GO:0046061">
    <property type="term" value="P:dATP catabolic process"/>
    <property type="evidence" value="ECO:0007669"/>
    <property type="project" value="TreeGrafter"/>
</dbReference>
<comment type="similarity">
    <text evidence="2">Belongs to the nucleoside triphosphate pyrophosphohydrolase family.</text>
</comment>
<keyword evidence="6" id="KW-0378">Hydrolase</keyword>
<dbReference type="Pfam" id="PF03819">
    <property type="entry name" value="MazG"/>
    <property type="match status" value="2"/>
</dbReference>
<dbReference type="RefSeq" id="WP_100257615.1">
    <property type="nucleotide sequence ID" value="NZ_CP011797.1"/>
</dbReference>
<evidence type="ECO:0000259" key="5">
    <source>
        <dbReference type="Pfam" id="PF03819"/>
    </source>
</evidence>
<protein>
    <recommendedName>
        <fullName evidence="4">Nucleoside triphosphate pyrophosphohydrolase</fullName>
        <ecNumber evidence="3">3.6.1.8</ecNumber>
    </recommendedName>
</protein>
<feature type="domain" description="NTP pyrophosphohydrolase MazG-like" evidence="5">
    <location>
        <begin position="30"/>
        <end position="103"/>
    </location>
</feature>
<dbReference type="GO" id="GO:0046076">
    <property type="term" value="P:dTTP catabolic process"/>
    <property type="evidence" value="ECO:0007669"/>
    <property type="project" value="TreeGrafter"/>
</dbReference>